<evidence type="ECO:0000256" key="7">
    <source>
        <dbReference type="SAM" id="MobiDB-lite"/>
    </source>
</evidence>
<evidence type="ECO:0000256" key="2">
    <source>
        <dbReference type="ARBA" id="ARBA00022603"/>
    </source>
</evidence>
<gene>
    <name evidence="8" type="ORF">KME25_31545</name>
</gene>
<dbReference type="Pfam" id="PF00145">
    <property type="entry name" value="DNA_methylase"/>
    <property type="match status" value="1"/>
</dbReference>
<dbReference type="PANTHER" id="PTHR46098:SF1">
    <property type="entry name" value="TRNA (CYTOSINE(38)-C(5))-METHYLTRANSFERASE"/>
    <property type="match status" value="1"/>
</dbReference>
<dbReference type="PROSITE" id="PS51257">
    <property type="entry name" value="PROKAR_LIPOPROTEIN"/>
    <property type="match status" value="1"/>
</dbReference>
<dbReference type="Gene3D" id="3.40.50.150">
    <property type="entry name" value="Vaccinia Virus protein VP39"/>
    <property type="match status" value="1"/>
</dbReference>
<dbReference type="SUPFAM" id="SSF53335">
    <property type="entry name" value="S-adenosyl-L-methionine-dependent methyltransferases"/>
    <property type="match status" value="1"/>
</dbReference>
<dbReference type="InterPro" id="IPR036086">
    <property type="entry name" value="ParB/Sulfiredoxin_sf"/>
</dbReference>
<dbReference type="EMBL" id="JAHHIF010000075">
    <property type="protein sequence ID" value="MBW4548904.1"/>
    <property type="molecule type" value="Genomic_DNA"/>
</dbReference>
<dbReference type="PANTHER" id="PTHR46098">
    <property type="entry name" value="TRNA (CYTOSINE(38)-C(5))-METHYLTRANSFERASE"/>
    <property type="match status" value="1"/>
</dbReference>
<evidence type="ECO:0000256" key="1">
    <source>
        <dbReference type="ARBA" id="ARBA00011975"/>
    </source>
</evidence>
<keyword evidence="5" id="KW-0680">Restriction system</keyword>
<dbReference type="AlphaFoldDB" id="A0A951PU29"/>
<dbReference type="GO" id="GO:0000287">
    <property type="term" value="F:magnesium ion binding"/>
    <property type="evidence" value="ECO:0007669"/>
    <property type="project" value="InterPro"/>
</dbReference>
<reference evidence="8" key="1">
    <citation type="submission" date="2021-05" db="EMBL/GenBank/DDBJ databases">
        <authorList>
            <person name="Pietrasiak N."/>
            <person name="Ward R."/>
            <person name="Stajich J.E."/>
            <person name="Kurbessoian T."/>
        </authorList>
    </citation>
    <scope>NUCLEOTIDE SEQUENCE</scope>
    <source>
        <strain evidence="8">CPER-KK1</strain>
    </source>
</reference>
<sequence>MHSVSHKEVEKISFSQGSTNALTVACIAGGGGGGAMGALLAGITPIWSIDFDPNKPELSFALADSYKKNFNCPVIRQTVQEVAARGFTDLPRPDFLLITLSCSHFAACRSHGVAEDESDISAASASSQAITELQPLGVVIENVPLWKESNSYSFLIHTLECSGYEYTVEILKASDYGVPQERERLIIRALKGTSVPPMIAPTPAPSWYEAIADLIRELPQCDLLPDQKKVVEALLDTGEAVLVERTGYRNSKPKVRLSSQPCFTIKAAIGTDGKRSNRNKCLNIVLPGGDVRRLTARAIARLQSFPDDYKLPNQMKDAGPLLGLAIPPLLAKAIFLSLSGAVREMKQDWASDLTLATTKINRTDLEIGEDGEDFPPQSPSLRLATLTTPLPSPFHQCVVDPELESLISPLSEEQYKALEASILSEGCRDPIVFWKEKGVIIDGHHRFSICRRNKKDFQRIELSFPDKEGVKAWMAENQLLMRRNANDPTTWYLRGVWYEAHQGTHGGDRKSQSKPHDEVLISPSKSTSQLGAEKFGVSPATIDRDAQYKRAIDALTRLGGGQIRTLLLNGETELKKAKVIALGKQARHQPETVALKLGRVLRLPRNPNQDNSPLDRTLGTNDSQGLIEEPTESHSGLDRAHHLKLSPGGLVEIDAPSRKFIHGHYGRIESVGEKNAQVWVRSAIENCVKLHSLRHRQLTPVLLEKEHELKEVCDRVARLEKQGSLDPFERDLLWLLSREVAHNPTQLGYLNLIEAKYLPPSGSNASKAREPIVTSPVVQVIELPFLPPTLNEIIDTARNDISVVARQKREWTVVVANACCGSHQFKGQVNIDYLWQVKNNRRDPDNIWARTKFINDGLVAAKIINNGSLEVIVSVSHRHEKSDSEGVTITITEIK</sequence>
<dbReference type="Gene3D" id="3.30.1330.70">
    <property type="entry name" value="Holliday junction resolvase RusA"/>
    <property type="match status" value="1"/>
</dbReference>
<keyword evidence="4 6" id="KW-0949">S-adenosyl-L-methionine</keyword>
<dbReference type="GO" id="GO:0009307">
    <property type="term" value="P:DNA restriction-modification system"/>
    <property type="evidence" value="ECO:0007669"/>
    <property type="project" value="UniProtKB-KW"/>
</dbReference>
<dbReference type="Gene3D" id="3.90.1530.10">
    <property type="entry name" value="Conserved hypothetical protein from pyrococcus furiosus pfu- 392566-001, ParB domain"/>
    <property type="match status" value="1"/>
</dbReference>
<dbReference type="GO" id="GO:0032259">
    <property type="term" value="P:methylation"/>
    <property type="evidence" value="ECO:0007669"/>
    <property type="project" value="UniProtKB-KW"/>
</dbReference>
<accession>A0A951PU29</accession>
<feature type="region of interest" description="Disordered" evidence="7">
    <location>
        <begin position="603"/>
        <end position="639"/>
    </location>
</feature>
<evidence type="ECO:0000256" key="3">
    <source>
        <dbReference type="ARBA" id="ARBA00022679"/>
    </source>
</evidence>
<dbReference type="GO" id="GO:0006310">
    <property type="term" value="P:DNA recombination"/>
    <property type="evidence" value="ECO:0007669"/>
    <property type="project" value="InterPro"/>
</dbReference>
<dbReference type="GO" id="GO:0006281">
    <property type="term" value="P:DNA repair"/>
    <property type="evidence" value="ECO:0007669"/>
    <property type="project" value="InterPro"/>
</dbReference>
<organism evidence="8 9">
    <name type="scientific">Symplocastrum torsivum CPER-KK1</name>
    <dbReference type="NCBI Taxonomy" id="450513"/>
    <lineage>
        <taxon>Bacteria</taxon>
        <taxon>Bacillati</taxon>
        <taxon>Cyanobacteriota</taxon>
        <taxon>Cyanophyceae</taxon>
        <taxon>Oscillatoriophycideae</taxon>
        <taxon>Oscillatoriales</taxon>
        <taxon>Microcoleaceae</taxon>
        <taxon>Symplocastrum</taxon>
    </lineage>
</organism>
<dbReference type="Gene3D" id="3.90.120.10">
    <property type="entry name" value="DNA Methylase, subunit A, domain 2"/>
    <property type="match status" value="1"/>
</dbReference>
<dbReference type="SUPFAM" id="SSF110849">
    <property type="entry name" value="ParB/Sulfiredoxin"/>
    <property type="match status" value="1"/>
</dbReference>
<comment type="caution">
    <text evidence="8">The sequence shown here is derived from an EMBL/GenBank/DDBJ whole genome shotgun (WGS) entry which is preliminary data.</text>
</comment>
<keyword evidence="2 6" id="KW-0489">Methyltransferase</keyword>
<dbReference type="GO" id="GO:0003886">
    <property type="term" value="F:DNA (cytosine-5-)-methyltransferase activity"/>
    <property type="evidence" value="ECO:0007669"/>
    <property type="project" value="UniProtKB-EC"/>
</dbReference>
<keyword evidence="3 6" id="KW-0808">Transferase</keyword>
<dbReference type="InterPro" id="IPR036614">
    <property type="entry name" value="RusA-like_sf"/>
</dbReference>
<evidence type="ECO:0000256" key="4">
    <source>
        <dbReference type="ARBA" id="ARBA00022691"/>
    </source>
</evidence>
<dbReference type="InterPro" id="IPR029063">
    <property type="entry name" value="SAM-dependent_MTases_sf"/>
</dbReference>
<evidence type="ECO:0000256" key="6">
    <source>
        <dbReference type="PROSITE-ProRule" id="PRU01016"/>
    </source>
</evidence>
<evidence type="ECO:0000313" key="9">
    <source>
        <dbReference type="Proteomes" id="UP000753908"/>
    </source>
</evidence>
<dbReference type="EC" id="2.1.1.37" evidence="1"/>
<feature type="compositionally biased region" description="Polar residues" evidence="7">
    <location>
        <begin position="606"/>
        <end position="624"/>
    </location>
</feature>
<comment type="similarity">
    <text evidence="6">Belongs to the class I-like SAM-binding methyltransferase superfamily. C5-methyltransferase family.</text>
</comment>
<dbReference type="Proteomes" id="UP000753908">
    <property type="component" value="Unassembled WGS sequence"/>
</dbReference>
<proteinExistence type="inferred from homology"/>
<dbReference type="InterPro" id="IPR001525">
    <property type="entry name" value="C5_MeTfrase"/>
</dbReference>
<name>A0A951PU29_9CYAN</name>
<evidence type="ECO:0000256" key="5">
    <source>
        <dbReference type="ARBA" id="ARBA00022747"/>
    </source>
</evidence>
<protein>
    <recommendedName>
        <fullName evidence="1">DNA (cytosine-5-)-methyltransferase</fullName>
        <ecNumber evidence="1">2.1.1.37</ecNumber>
    </recommendedName>
</protein>
<dbReference type="SUPFAM" id="SSF103084">
    <property type="entry name" value="Holliday junction resolvase RusA"/>
    <property type="match status" value="1"/>
</dbReference>
<reference evidence="8" key="2">
    <citation type="journal article" date="2022" name="Microbiol. Resour. Announc.">
        <title>Metagenome Sequencing to Explore Phylogenomics of Terrestrial Cyanobacteria.</title>
        <authorList>
            <person name="Ward R.D."/>
            <person name="Stajich J.E."/>
            <person name="Johansen J.R."/>
            <person name="Huntemann M."/>
            <person name="Clum A."/>
            <person name="Foster B."/>
            <person name="Foster B."/>
            <person name="Roux S."/>
            <person name="Palaniappan K."/>
            <person name="Varghese N."/>
            <person name="Mukherjee S."/>
            <person name="Reddy T.B.K."/>
            <person name="Daum C."/>
            <person name="Copeland A."/>
            <person name="Chen I.A."/>
            <person name="Ivanova N.N."/>
            <person name="Kyrpides N.C."/>
            <person name="Shapiro N."/>
            <person name="Eloe-Fadrosh E.A."/>
            <person name="Pietrasiak N."/>
        </authorList>
    </citation>
    <scope>NUCLEOTIDE SEQUENCE</scope>
    <source>
        <strain evidence="8">CPER-KK1</strain>
    </source>
</reference>
<evidence type="ECO:0000313" key="8">
    <source>
        <dbReference type="EMBL" id="MBW4548904.1"/>
    </source>
</evidence>
<dbReference type="PROSITE" id="PS51679">
    <property type="entry name" value="SAM_MT_C5"/>
    <property type="match status" value="1"/>
</dbReference>
<dbReference type="InterPro" id="IPR050750">
    <property type="entry name" value="C5-MTase"/>
</dbReference>
<feature type="active site" evidence="6">
    <location>
        <position position="102"/>
    </location>
</feature>